<dbReference type="GO" id="GO:0008168">
    <property type="term" value="F:methyltransferase activity"/>
    <property type="evidence" value="ECO:0007669"/>
    <property type="project" value="UniProtKB-KW"/>
</dbReference>
<evidence type="ECO:0000313" key="2">
    <source>
        <dbReference type="EMBL" id="HGW91655.1"/>
    </source>
</evidence>
<feature type="domain" description="Methyltransferase FkbM" evidence="1">
    <location>
        <begin position="154"/>
        <end position="311"/>
    </location>
</feature>
<protein>
    <submittedName>
        <fullName evidence="2">FkbM family methyltransferase</fullName>
    </submittedName>
</protein>
<evidence type="ECO:0000259" key="1">
    <source>
        <dbReference type="Pfam" id="PF05050"/>
    </source>
</evidence>
<organism evidence="2">
    <name type="scientific">candidate division WOR-3 bacterium</name>
    <dbReference type="NCBI Taxonomy" id="2052148"/>
    <lineage>
        <taxon>Bacteria</taxon>
        <taxon>Bacteria division WOR-3</taxon>
    </lineage>
</organism>
<dbReference type="GO" id="GO:0032259">
    <property type="term" value="P:methylation"/>
    <property type="evidence" value="ECO:0007669"/>
    <property type="project" value="UniProtKB-KW"/>
</dbReference>
<gene>
    <name evidence="2" type="ORF">ENV67_03840</name>
</gene>
<keyword evidence="2" id="KW-0489">Methyltransferase</keyword>
<dbReference type="EMBL" id="DTHG01000045">
    <property type="protein sequence ID" value="HGW91655.1"/>
    <property type="molecule type" value="Genomic_DNA"/>
</dbReference>
<dbReference type="PANTHER" id="PTHR34203">
    <property type="entry name" value="METHYLTRANSFERASE, FKBM FAMILY PROTEIN"/>
    <property type="match status" value="1"/>
</dbReference>
<keyword evidence="2" id="KW-0808">Transferase</keyword>
<comment type="caution">
    <text evidence="2">The sequence shown here is derived from an EMBL/GenBank/DDBJ whole genome shotgun (WGS) entry which is preliminary data.</text>
</comment>
<dbReference type="SUPFAM" id="SSF53335">
    <property type="entry name" value="S-adenosyl-L-methionine-dependent methyltransferases"/>
    <property type="match status" value="1"/>
</dbReference>
<dbReference type="InterPro" id="IPR029063">
    <property type="entry name" value="SAM-dependent_MTases_sf"/>
</dbReference>
<dbReference type="Gene3D" id="3.40.50.150">
    <property type="entry name" value="Vaccinia Virus protein VP39"/>
    <property type="match status" value="1"/>
</dbReference>
<accession>A0A7C4U847</accession>
<name>A0A7C4U847_UNCW3</name>
<sequence length="325" mass="37727">MTNKVNTDKIKNELVNKRNIYMTDFKKNLIDFGISFFNKLLWQNKYTINLKKYIFKYINTLYELNKIISKVQILSDDTLFIILNDGTRFYGLKDKDTIFGGKLKYANLKRLSKFREIGKNIWYYSGFLETLCEQYIDDIYEKYYKIKKGDIVVDVGANVGIFTIKAAKEVGNDGKVIAVEPEGECLSMLQRNIQENKLRNVLVIQKGVWIKKDKLKFYISPSSTGHSFYESIHYKVAEIEVDSLDNILKEYGIERTDFVKLDIEGAEVEAVKGMNEVLKSGAKIVIASYHLINNDFTYKTILPYLREKKFKVHLQKGIVYAIPKG</sequence>
<reference evidence="2" key="1">
    <citation type="journal article" date="2020" name="mSystems">
        <title>Genome- and Community-Level Interaction Insights into Carbon Utilization and Element Cycling Functions of Hydrothermarchaeota in Hydrothermal Sediment.</title>
        <authorList>
            <person name="Zhou Z."/>
            <person name="Liu Y."/>
            <person name="Xu W."/>
            <person name="Pan J."/>
            <person name="Luo Z.H."/>
            <person name="Li M."/>
        </authorList>
    </citation>
    <scope>NUCLEOTIDE SEQUENCE [LARGE SCALE GENOMIC DNA]</scope>
    <source>
        <strain evidence="2">SpSt-780</strain>
    </source>
</reference>
<dbReference type="Pfam" id="PF05050">
    <property type="entry name" value="Methyltransf_21"/>
    <property type="match status" value="1"/>
</dbReference>
<proteinExistence type="predicted"/>
<dbReference type="AlphaFoldDB" id="A0A7C4U847"/>
<dbReference type="PANTHER" id="PTHR34203:SF15">
    <property type="entry name" value="SLL1173 PROTEIN"/>
    <property type="match status" value="1"/>
</dbReference>
<dbReference type="InterPro" id="IPR052514">
    <property type="entry name" value="SAM-dependent_MTase"/>
</dbReference>
<dbReference type="InterPro" id="IPR006342">
    <property type="entry name" value="FkbM_mtfrase"/>
</dbReference>
<dbReference type="NCBIfam" id="TIGR01444">
    <property type="entry name" value="fkbM_fam"/>
    <property type="match status" value="1"/>
</dbReference>